<feature type="transmembrane region" description="Helical" evidence="1">
    <location>
        <begin position="518"/>
        <end position="537"/>
    </location>
</feature>
<keyword evidence="1" id="KW-0472">Membrane</keyword>
<evidence type="ECO:0000256" key="1">
    <source>
        <dbReference type="SAM" id="Phobius"/>
    </source>
</evidence>
<name>A0AAD4R4V1_9BILA</name>
<evidence type="ECO:0000313" key="3">
    <source>
        <dbReference type="Proteomes" id="UP001201812"/>
    </source>
</evidence>
<dbReference type="Proteomes" id="UP001201812">
    <property type="component" value="Unassembled WGS sequence"/>
</dbReference>
<evidence type="ECO:0000313" key="2">
    <source>
        <dbReference type="EMBL" id="KAI1709744.1"/>
    </source>
</evidence>
<protein>
    <submittedName>
        <fullName evidence="2">Uncharacterized protein</fullName>
    </submittedName>
</protein>
<keyword evidence="1" id="KW-0812">Transmembrane</keyword>
<dbReference type="EMBL" id="JAKKPZ010000029">
    <property type="protein sequence ID" value="KAI1709744.1"/>
    <property type="molecule type" value="Genomic_DNA"/>
</dbReference>
<accession>A0AAD4R4V1</accession>
<proteinExistence type="predicted"/>
<reference evidence="2" key="1">
    <citation type="submission" date="2022-01" db="EMBL/GenBank/DDBJ databases">
        <title>Genome Sequence Resource for Two Populations of Ditylenchus destructor, the Migratory Endoparasitic Phytonematode.</title>
        <authorList>
            <person name="Zhang H."/>
            <person name="Lin R."/>
            <person name="Xie B."/>
        </authorList>
    </citation>
    <scope>NUCLEOTIDE SEQUENCE</scope>
    <source>
        <strain evidence="2">BazhouSP</strain>
    </source>
</reference>
<keyword evidence="3" id="KW-1185">Reference proteome</keyword>
<keyword evidence="1" id="KW-1133">Transmembrane helix</keyword>
<sequence>MQRRRAIGRGCRVGHTNYLWFGMDLLVNKNDTLYHVLKSFSFSGLTRYVDCLDRNCGTTFNATKPITDLDVHAYDHRMNLWMYWLACNNIEEYGNYTICSDRELTEMANSEKKKPECNTESLYMNLTWADKEINEKCRKLLKSSECIDKRLRDKCGVEEANMRLASTTVVIQRSLNKYVNCLDKHCGEVYNISGKVTQKDISIFSERQALWNFWVPCNNIGAYLNYTKCSNEFFQKKEKDTSCKIESVAFNLDQKDKDINKKCESIHKSYECMDKHLRKKCGRELANLRLSIASNVVESFFDYKYSELEKDKGNGKKSKDFKEFKSCQQLIEFIDEKVLGGSGVTHSSVPGLGYTCMYLKSYVDCLDEQCQKPKGNLSDDESLAYAMRAAFWVYEYGCLHPDRETYVKDAKCTDPILGKKNCDNEAIIFDLNLSEKQINAKCKRLLKRSECLEEIVRKKCGEEAIKVYPKMVDAAIKNYIKYRNITKEEVEGGLEACRNMTEYVLILDNPYGAAMRNLQFIFGPWIIPIICLIYFQFE</sequence>
<gene>
    <name evidence="2" type="ORF">DdX_11137</name>
</gene>
<dbReference type="AlphaFoldDB" id="A0AAD4R4V1"/>
<comment type="caution">
    <text evidence="2">The sequence shown here is derived from an EMBL/GenBank/DDBJ whole genome shotgun (WGS) entry which is preliminary data.</text>
</comment>
<organism evidence="2 3">
    <name type="scientific">Ditylenchus destructor</name>
    <dbReference type="NCBI Taxonomy" id="166010"/>
    <lineage>
        <taxon>Eukaryota</taxon>
        <taxon>Metazoa</taxon>
        <taxon>Ecdysozoa</taxon>
        <taxon>Nematoda</taxon>
        <taxon>Chromadorea</taxon>
        <taxon>Rhabditida</taxon>
        <taxon>Tylenchina</taxon>
        <taxon>Tylenchomorpha</taxon>
        <taxon>Sphaerularioidea</taxon>
        <taxon>Anguinidae</taxon>
        <taxon>Anguininae</taxon>
        <taxon>Ditylenchus</taxon>
    </lineage>
</organism>